<proteinExistence type="predicted"/>
<organism evidence="2 3">
    <name type="scientific">Nocardia transvalensis</name>
    <dbReference type="NCBI Taxonomy" id="37333"/>
    <lineage>
        <taxon>Bacteria</taxon>
        <taxon>Bacillati</taxon>
        <taxon>Actinomycetota</taxon>
        <taxon>Actinomycetes</taxon>
        <taxon>Mycobacteriales</taxon>
        <taxon>Nocardiaceae</taxon>
        <taxon>Nocardia</taxon>
    </lineage>
</organism>
<comment type="caution">
    <text evidence="2">The sequence shown here is derived from an EMBL/GenBank/DDBJ whole genome shotgun (WGS) entry which is preliminary data.</text>
</comment>
<dbReference type="Pfam" id="PF17198">
    <property type="entry name" value="AveC_like"/>
    <property type="match status" value="1"/>
</dbReference>
<dbReference type="InterPro" id="IPR033459">
    <property type="entry name" value="AveC-like"/>
</dbReference>
<evidence type="ECO:0000256" key="1">
    <source>
        <dbReference type="SAM" id="Phobius"/>
    </source>
</evidence>
<keyword evidence="1" id="KW-0812">Transmembrane</keyword>
<accession>A0A7W9PHA7</accession>
<gene>
    <name evidence="2" type="ORF">BJY24_004974</name>
</gene>
<dbReference type="EMBL" id="JACHIT010000002">
    <property type="protein sequence ID" value="MBB5916062.1"/>
    <property type="molecule type" value="Genomic_DNA"/>
</dbReference>
<keyword evidence="1" id="KW-1133">Transmembrane helix</keyword>
<name>A0A7W9PHA7_9NOCA</name>
<keyword evidence="3" id="KW-1185">Reference proteome</keyword>
<protein>
    <submittedName>
        <fullName evidence="2">Uncharacterized protein</fullName>
    </submittedName>
</protein>
<keyword evidence="1" id="KW-0472">Membrane</keyword>
<evidence type="ECO:0000313" key="3">
    <source>
        <dbReference type="Proteomes" id="UP000540412"/>
    </source>
</evidence>
<reference evidence="2 3" key="1">
    <citation type="submission" date="2020-08" db="EMBL/GenBank/DDBJ databases">
        <title>Sequencing the genomes of 1000 actinobacteria strains.</title>
        <authorList>
            <person name="Klenk H.-P."/>
        </authorList>
    </citation>
    <scope>NUCLEOTIDE SEQUENCE [LARGE SCALE GENOMIC DNA]</scope>
    <source>
        <strain evidence="2 3">DSM 43582</strain>
    </source>
</reference>
<feature type="transmembrane region" description="Helical" evidence="1">
    <location>
        <begin position="21"/>
        <end position="40"/>
    </location>
</feature>
<evidence type="ECO:0000313" key="2">
    <source>
        <dbReference type="EMBL" id="MBB5916062.1"/>
    </source>
</evidence>
<dbReference type="Proteomes" id="UP000540412">
    <property type="component" value="Unassembled WGS sequence"/>
</dbReference>
<dbReference type="AlphaFoldDB" id="A0A7W9PHA7"/>
<sequence length="115" mass="12901">MLTKFGCWVMRKITSRWPNITNLRLILATYAFTFVLDFVMEAGFMLPFGLYTYPGAIRSVSFAAGTYHQGPVYEGLMWVRCRQACAACATSPTTTAVPSSSAASITFVFQRRHLR</sequence>